<gene>
    <name evidence="1" type="ORF">XdyCFBP7245_09855</name>
</gene>
<evidence type="ECO:0000313" key="1">
    <source>
        <dbReference type="EMBL" id="PPU56433.1"/>
    </source>
</evidence>
<evidence type="ECO:0000313" key="2">
    <source>
        <dbReference type="Proteomes" id="UP000238908"/>
    </source>
</evidence>
<proteinExistence type="predicted"/>
<name>A0A2S7C4D5_9XANT</name>
<reference evidence="1 2" key="1">
    <citation type="submission" date="2016-08" db="EMBL/GenBank/DDBJ databases">
        <authorList>
            <person name="Seilhamer J.J."/>
        </authorList>
    </citation>
    <scope>NUCLEOTIDE SEQUENCE [LARGE SCALE GENOMIC DNA]</scope>
    <source>
        <strain evidence="1 2">CFBP7245</strain>
    </source>
</reference>
<organism evidence="1 2">
    <name type="scientific">Xanthomonas dyei</name>
    <dbReference type="NCBI Taxonomy" id="743699"/>
    <lineage>
        <taxon>Bacteria</taxon>
        <taxon>Pseudomonadati</taxon>
        <taxon>Pseudomonadota</taxon>
        <taxon>Gammaproteobacteria</taxon>
        <taxon>Lysobacterales</taxon>
        <taxon>Lysobacteraceae</taxon>
        <taxon>Xanthomonas</taxon>
    </lineage>
</organism>
<protein>
    <submittedName>
        <fullName evidence="1">Uncharacterized protein</fullName>
    </submittedName>
</protein>
<dbReference type="Proteomes" id="UP000238908">
    <property type="component" value="Unassembled WGS sequence"/>
</dbReference>
<dbReference type="AlphaFoldDB" id="A0A2S7C4D5"/>
<accession>A0A2S7C4D5</accession>
<sequence>MMGSAQALRYRLRADSGEGVLLAAIELLLPTTQQAVPCRVQAWRARPRIVALVLLRPAARQNALAHGL</sequence>
<dbReference type="EMBL" id="MDEE01000011">
    <property type="protein sequence ID" value="PPU56433.1"/>
    <property type="molecule type" value="Genomic_DNA"/>
</dbReference>
<comment type="caution">
    <text evidence="1">The sequence shown here is derived from an EMBL/GenBank/DDBJ whole genome shotgun (WGS) entry which is preliminary data.</text>
</comment>